<reference evidence="1 2" key="1">
    <citation type="journal article" date="2019" name="Int. J. Syst. Evol. Microbiol.">
        <title>Photorhabdus khanii subsp. guanajuatensis subsp. nov., isolated from Heterorhabditis atacamensis, and Photorhabdus luminescens subsp. mexicana subsp. nov., isolated from Heterorhabditis mexicana entomopathogenic nematodes.</title>
        <authorList>
            <person name="Machado R.A.R."/>
            <person name="Bruno P."/>
            <person name="Arce C.C.M."/>
            <person name="Liechti N."/>
            <person name="Kohler A."/>
            <person name="Bernal J."/>
            <person name="Bruggmann R."/>
            <person name="Turlings T.C.J."/>
        </authorList>
    </citation>
    <scope>NUCLEOTIDE SEQUENCE [LARGE SCALE GENOMIC DNA]</scope>
    <source>
        <strain evidence="1 2">MEX47-22</strain>
    </source>
</reference>
<proteinExistence type="predicted"/>
<dbReference type="AlphaFoldDB" id="A0A4R4JQ15"/>
<evidence type="ECO:0000313" key="1">
    <source>
        <dbReference type="EMBL" id="TDB56096.1"/>
    </source>
</evidence>
<evidence type="ECO:0008006" key="3">
    <source>
        <dbReference type="Google" id="ProtNLM"/>
    </source>
</evidence>
<dbReference type="Proteomes" id="UP000295550">
    <property type="component" value="Unassembled WGS sequence"/>
</dbReference>
<sequence>MRPIIASIFVIFLLSGCVTFKQGEPLKNGVVSFLESEYPQYSSHRFKLNKVVELHVKPILFNKIKEFCKNKNAIFEQYTMNIGWCISKDKIPLFMMYKSYADPDLGTFTIAEKQNYISDKDWIIYSKEFYPYLWSEYNKRER</sequence>
<comment type="caution">
    <text evidence="1">The sequence shown here is derived from an EMBL/GenBank/DDBJ whole genome shotgun (WGS) entry which is preliminary data.</text>
</comment>
<dbReference type="PROSITE" id="PS51257">
    <property type="entry name" value="PROKAR_LIPOPROTEIN"/>
    <property type="match status" value="1"/>
</dbReference>
<dbReference type="EMBL" id="PUJX01000002">
    <property type="protein sequence ID" value="TDB56096.1"/>
    <property type="molecule type" value="Genomic_DNA"/>
</dbReference>
<accession>A0A4R4JQ15</accession>
<protein>
    <recommendedName>
        <fullName evidence="3">Lipoprotein</fullName>
    </recommendedName>
</protein>
<evidence type="ECO:0000313" key="2">
    <source>
        <dbReference type="Proteomes" id="UP000295550"/>
    </source>
</evidence>
<organism evidence="1 2">
    <name type="scientific">Photorhabdus luminescens subsp. mexicana</name>
    <dbReference type="NCBI Taxonomy" id="2100167"/>
    <lineage>
        <taxon>Bacteria</taxon>
        <taxon>Pseudomonadati</taxon>
        <taxon>Pseudomonadota</taxon>
        <taxon>Gammaproteobacteria</taxon>
        <taxon>Enterobacterales</taxon>
        <taxon>Morganellaceae</taxon>
        <taxon>Photorhabdus</taxon>
    </lineage>
</organism>
<dbReference type="RefSeq" id="WP_088373808.1">
    <property type="nucleotide sequence ID" value="NZ_CAWOLF010000002.1"/>
</dbReference>
<gene>
    <name evidence="1" type="ORF">C5468_02480</name>
</gene>
<name>A0A4R4JQ15_PHOLU</name>